<dbReference type="SUPFAM" id="SSF55486">
    <property type="entry name" value="Metalloproteases ('zincins'), catalytic domain"/>
    <property type="match status" value="1"/>
</dbReference>
<dbReference type="EC" id="3.4.11.-" evidence="20"/>
<dbReference type="EMBL" id="HBUF01402792">
    <property type="protein sequence ID" value="CAG6737300.1"/>
    <property type="molecule type" value="Transcribed_RNA"/>
</dbReference>
<dbReference type="AlphaFoldDB" id="A0A8D8YY06"/>
<keyword evidence="15" id="KW-0325">Glycoprotein</keyword>
<dbReference type="InterPro" id="IPR050344">
    <property type="entry name" value="Peptidase_M1_aminopeptidases"/>
</dbReference>
<evidence type="ECO:0000256" key="12">
    <source>
        <dbReference type="ARBA" id="ARBA00022989"/>
    </source>
</evidence>
<dbReference type="GO" id="GO:0070006">
    <property type="term" value="F:metalloaminopeptidase activity"/>
    <property type="evidence" value="ECO:0007669"/>
    <property type="project" value="TreeGrafter"/>
</dbReference>
<dbReference type="InterPro" id="IPR001930">
    <property type="entry name" value="Peptidase_M1"/>
</dbReference>
<feature type="domain" description="Aminopeptidase N-like N-terminal" evidence="23">
    <location>
        <begin position="57"/>
        <end position="249"/>
    </location>
</feature>
<dbReference type="Gene3D" id="1.25.50.20">
    <property type="match status" value="1"/>
</dbReference>
<dbReference type="Gene3D" id="2.60.40.1910">
    <property type="match status" value="1"/>
</dbReference>
<evidence type="ECO:0000259" key="22">
    <source>
        <dbReference type="Pfam" id="PF11838"/>
    </source>
</evidence>
<feature type="binding site" evidence="18">
    <location>
        <position position="377"/>
    </location>
    <ligand>
        <name>Zn(2+)</name>
        <dbReference type="ChEBI" id="CHEBI:29105"/>
        <note>catalytic</note>
    </ligand>
</feature>
<dbReference type="PANTHER" id="PTHR11533:SF253">
    <property type="entry name" value="AMINOPEPTIDASE-RELATED"/>
    <property type="match status" value="1"/>
</dbReference>
<dbReference type="GO" id="GO:0005615">
    <property type="term" value="C:extracellular space"/>
    <property type="evidence" value="ECO:0007669"/>
    <property type="project" value="TreeGrafter"/>
</dbReference>
<keyword evidence="13 20" id="KW-0482">Metalloprotease</keyword>
<dbReference type="PANTHER" id="PTHR11533">
    <property type="entry name" value="PROTEASE M1 ZINC METALLOPROTEASE"/>
    <property type="match status" value="1"/>
</dbReference>
<feature type="binding site" evidence="18">
    <location>
        <position position="358"/>
    </location>
    <ligand>
        <name>Zn(2+)</name>
        <dbReference type="ChEBI" id="CHEBI:29105"/>
        <note>catalytic</note>
    </ligand>
</feature>
<evidence type="ECO:0000256" key="17">
    <source>
        <dbReference type="PIRSR" id="PIRSR634016-1"/>
    </source>
</evidence>
<keyword evidence="4 20" id="KW-0031">Aminopeptidase</keyword>
<dbReference type="PRINTS" id="PR00756">
    <property type="entry name" value="ALADIPTASE"/>
</dbReference>
<dbReference type="Gene3D" id="1.10.390.10">
    <property type="entry name" value="Neutral Protease Domain 2"/>
    <property type="match status" value="1"/>
</dbReference>
<organism evidence="24">
    <name type="scientific">Cacopsylla melanoneura</name>
    <dbReference type="NCBI Taxonomy" id="428564"/>
    <lineage>
        <taxon>Eukaryota</taxon>
        <taxon>Metazoa</taxon>
        <taxon>Ecdysozoa</taxon>
        <taxon>Arthropoda</taxon>
        <taxon>Hexapoda</taxon>
        <taxon>Insecta</taxon>
        <taxon>Pterygota</taxon>
        <taxon>Neoptera</taxon>
        <taxon>Paraneoptera</taxon>
        <taxon>Hemiptera</taxon>
        <taxon>Sternorrhyncha</taxon>
        <taxon>Psylloidea</taxon>
        <taxon>Psyllidae</taxon>
        <taxon>Psyllinae</taxon>
        <taxon>Cacopsylla</taxon>
    </lineage>
</organism>
<dbReference type="GO" id="GO:0005886">
    <property type="term" value="C:plasma membrane"/>
    <property type="evidence" value="ECO:0007669"/>
    <property type="project" value="UniProtKB-SubCell"/>
</dbReference>
<evidence type="ECO:0000256" key="1">
    <source>
        <dbReference type="ARBA" id="ARBA00004606"/>
    </source>
</evidence>
<evidence type="ECO:0000313" key="24">
    <source>
        <dbReference type="EMBL" id="CAG6737300.1"/>
    </source>
</evidence>
<keyword evidence="7" id="KW-0812">Transmembrane</keyword>
<evidence type="ECO:0000256" key="15">
    <source>
        <dbReference type="ARBA" id="ARBA00023180"/>
    </source>
</evidence>
<dbReference type="InterPro" id="IPR034016">
    <property type="entry name" value="M1_APN-typ"/>
</dbReference>
<evidence type="ECO:0000256" key="8">
    <source>
        <dbReference type="ARBA" id="ARBA00022723"/>
    </source>
</evidence>
<sequence>MLVAFLSSSSLQTMALAQVACVILSFLFLLVNFVDVSTGANSTGDGVDFRLPQTFTPVHYDLSIITDVKEPDFKFNGKVIIKVTCIKDTPDLVLHMKQLTIHNDNVTCTSAPAGNITKVKSHKYDEKLEMVTFTFDQSFVAKQEYTVEIPFDGVISADLEGFYRSSYIIEKTNTTKWLATTQFEPIYARRAFPCFDEPAMKATFTISVGHPKDLIAISNMPVNRSEPMPEKPDWTLDIFQQSVKMSTYLVSFIISDFSFKESKGSVPFRVFTHKDKLPEIELAAEVGPKFVSFFEEYFAIKYSLPKIDLIAIPDFDEAAMENYGLITFREAALFVDKVRTPTDYEYNAVTYIAHEISHQWFGNLVTMMWWNDMWLNEGFATYMESLAADSYVKAKDEWTVLREDLITSARALYPEDALSTSHPIQVTINDPTEIDDLFDYITYKKGSYLIHMVTMFLTKEVFQKGLTAYLTKFSYSNAESKDLWDALTEAGHQAKILPDGLTVNTIMDSWTTKAGFPILEVKREGSTLHFTQKRFLTDTPVSNGSDAWWLPLMFVGSTTAEIFNSTKPVWLPGDSKGSGHDGKEIIASGQYELTGVKDTDWFLVGKEMSVLMRVNYDEKNWNLIIAQLKTDHTKIPVMNRVQLIMDVDEFAKYNIMTYDRAFQLISYIAKEEEILPWRVTLYFLYTLMIKLERTKAIEDFNAFARKLTGERYKKVAATKPSPEHYGQRYQAFRFIQAGYNFKIPELEEKARAEFAAWKKSPDTYVINPDMEEIAFMLGVQYGTKEDFDFVYERYEKTESISEKESLLGGLADTKDMGLLKQYMEDVYSNHSKIRMQDMTSAFAWIVENADAFQTAKDFLLNNADKIYTLFGPDNSYFAEMLNYLCLKVNSETEMKEITEFIAKNDKYVKSSKIVIQKCESVMKVNVQWHKDNYQEIVDFLAKNK</sequence>
<evidence type="ECO:0000259" key="21">
    <source>
        <dbReference type="Pfam" id="PF01433"/>
    </source>
</evidence>
<feature type="binding site" evidence="18">
    <location>
        <position position="354"/>
    </location>
    <ligand>
        <name>Zn(2+)</name>
        <dbReference type="ChEBI" id="CHEBI:29105"/>
        <note>catalytic</note>
    </ligand>
</feature>
<dbReference type="GO" id="GO:0043171">
    <property type="term" value="P:peptide catabolic process"/>
    <property type="evidence" value="ECO:0007669"/>
    <property type="project" value="TreeGrafter"/>
</dbReference>
<accession>A0A8D8YY06</accession>
<comment type="cofactor">
    <cofactor evidence="18 20">
        <name>Zn(2+)</name>
        <dbReference type="ChEBI" id="CHEBI:29105"/>
    </cofactor>
    <text evidence="18 20">Binds 1 zinc ion per subunit.</text>
</comment>
<protein>
    <recommendedName>
        <fullName evidence="20">Aminopeptidase</fullName>
        <ecNumber evidence="20">3.4.11.-</ecNumber>
    </recommendedName>
</protein>
<dbReference type="GO" id="GO:0042277">
    <property type="term" value="F:peptide binding"/>
    <property type="evidence" value="ECO:0007669"/>
    <property type="project" value="TreeGrafter"/>
</dbReference>
<evidence type="ECO:0000256" key="9">
    <source>
        <dbReference type="ARBA" id="ARBA00022801"/>
    </source>
</evidence>
<keyword evidence="10 18" id="KW-0862">Zinc</keyword>
<reference evidence="24" key="1">
    <citation type="submission" date="2021-05" db="EMBL/GenBank/DDBJ databases">
        <authorList>
            <person name="Alioto T."/>
            <person name="Alioto T."/>
            <person name="Gomez Garrido J."/>
        </authorList>
    </citation>
    <scope>NUCLEOTIDE SEQUENCE</scope>
</reference>
<keyword evidence="6 20" id="KW-0645">Protease</keyword>
<evidence type="ECO:0000256" key="11">
    <source>
        <dbReference type="ARBA" id="ARBA00022968"/>
    </source>
</evidence>
<keyword evidence="12" id="KW-1133">Transmembrane helix</keyword>
<evidence type="ECO:0000256" key="3">
    <source>
        <dbReference type="ARBA" id="ARBA00010136"/>
    </source>
</evidence>
<evidence type="ECO:0000256" key="19">
    <source>
        <dbReference type="PIRSR" id="PIRSR634016-4"/>
    </source>
</evidence>
<proteinExistence type="inferred from homology"/>
<evidence type="ECO:0000256" key="6">
    <source>
        <dbReference type="ARBA" id="ARBA00022670"/>
    </source>
</evidence>
<dbReference type="FunFam" id="1.10.390.10:FF:000006">
    <property type="entry name" value="Puromycin-sensitive aminopeptidase"/>
    <property type="match status" value="1"/>
</dbReference>
<dbReference type="Gene3D" id="2.60.40.1730">
    <property type="entry name" value="tricorn interacting facor f3 domain"/>
    <property type="match status" value="1"/>
</dbReference>
<name>A0A8D8YY06_9HEMI</name>
<feature type="active site" description="Proton acceptor" evidence="17">
    <location>
        <position position="355"/>
    </location>
</feature>
<dbReference type="InterPro" id="IPR027268">
    <property type="entry name" value="Peptidase_M4/M1_CTD_sf"/>
</dbReference>
<dbReference type="InterPro" id="IPR045357">
    <property type="entry name" value="Aminopeptidase_N-like_N"/>
</dbReference>
<dbReference type="FunFam" id="2.60.40.1730:FF:000012">
    <property type="entry name" value="Aminopeptidase N"/>
    <property type="match status" value="1"/>
</dbReference>
<evidence type="ECO:0000256" key="10">
    <source>
        <dbReference type="ARBA" id="ARBA00022833"/>
    </source>
</evidence>
<evidence type="ECO:0000256" key="7">
    <source>
        <dbReference type="ARBA" id="ARBA00022692"/>
    </source>
</evidence>
<dbReference type="InterPro" id="IPR024571">
    <property type="entry name" value="ERAP1-like_C_dom"/>
</dbReference>
<evidence type="ECO:0000256" key="20">
    <source>
        <dbReference type="RuleBase" id="RU364040"/>
    </source>
</evidence>
<keyword evidence="16" id="KW-0449">Lipoprotein</keyword>
<dbReference type="Pfam" id="PF01433">
    <property type="entry name" value="Peptidase_M1"/>
    <property type="match status" value="1"/>
</dbReference>
<dbReference type="InterPro" id="IPR014782">
    <property type="entry name" value="Peptidase_M1_dom"/>
</dbReference>
<evidence type="ECO:0000256" key="13">
    <source>
        <dbReference type="ARBA" id="ARBA00023049"/>
    </source>
</evidence>
<keyword evidence="8 18" id="KW-0479">Metal-binding</keyword>
<keyword evidence="11" id="KW-0735">Signal-anchor</keyword>
<evidence type="ECO:0000256" key="14">
    <source>
        <dbReference type="ARBA" id="ARBA00023136"/>
    </source>
</evidence>
<dbReference type="GO" id="GO:0098552">
    <property type="term" value="C:side of membrane"/>
    <property type="evidence" value="ECO:0007669"/>
    <property type="project" value="UniProtKB-KW"/>
</dbReference>
<evidence type="ECO:0000256" key="2">
    <source>
        <dbReference type="ARBA" id="ARBA00004609"/>
    </source>
</evidence>
<feature type="domain" description="Peptidase M1 membrane alanine aminopeptidase" evidence="21">
    <location>
        <begin position="283"/>
        <end position="510"/>
    </location>
</feature>
<evidence type="ECO:0000256" key="16">
    <source>
        <dbReference type="ARBA" id="ARBA00023288"/>
    </source>
</evidence>
<dbReference type="InterPro" id="IPR042097">
    <property type="entry name" value="Aminopeptidase_N-like_N_sf"/>
</dbReference>
<dbReference type="GO" id="GO:0005737">
    <property type="term" value="C:cytoplasm"/>
    <property type="evidence" value="ECO:0007669"/>
    <property type="project" value="TreeGrafter"/>
</dbReference>
<dbReference type="GO" id="GO:0006508">
    <property type="term" value="P:proteolysis"/>
    <property type="evidence" value="ECO:0007669"/>
    <property type="project" value="UniProtKB-KW"/>
</dbReference>
<feature type="site" description="Transition state stabilizer" evidence="19">
    <location>
        <position position="443"/>
    </location>
</feature>
<evidence type="ECO:0000256" key="18">
    <source>
        <dbReference type="PIRSR" id="PIRSR634016-3"/>
    </source>
</evidence>
<keyword evidence="14" id="KW-0472">Membrane</keyword>
<dbReference type="SUPFAM" id="SSF63737">
    <property type="entry name" value="Leukotriene A4 hydrolase N-terminal domain"/>
    <property type="match status" value="1"/>
</dbReference>
<dbReference type="Pfam" id="PF17900">
    <property type="entry name" value="Peptidase_M1_N"/>
    <property type="match status" value="1"/>
</dbReference>
<evidence type="ECO:0000259" key="23">
    <source>
        <dbReference type="Pfam" id="PF17900"/>
    </source>
</evidence>
<comment type="similarity">
    <text evidence="3 20">Belongs to the peptidase M1 family.</text>
</comment>
<comment type="subcellular location">
    <subcellularLocation>
        <location evidence="2">Cell membrane</location>
        <topology evidence="2">Lipid-anchor</topology>
        <topology evidence="2">GPI-anchor</topology>
    </subcellularLocation>
    <subcellularLocation>
        <location evidence="1">Membrane</location>
        <topology evidence="1">Single-pass type II membrane protein</topology>
    </subcellularLocation>
</comment>
<dbReference type="GO" id="GO:0008270">
    <property type="term" value="F:zinc ion binding"/>
    <property type="evidence" value="ECO:0007669"/>
    <property type="project" value="UniProtKB-UniRule"/>
</dbReference>
<dbReference type="Pfam" id="PF11838">
    <property type="entry name" value="ERAP1_C"/>
    <property type="match status" value="1"/>
</dbReference>
<feature type="domain" description="ERAP1-like C-terminal" evidence="22">
    <location>
        <begin position="601"/>
        <end position="920"/>
    </location>
</feature>
<keyword evidence="9 20" id="KW-0378">Hydrolase</keyword>
<evidence type="ECO:0000256" key="5">
    <source>
        <dbReference type="ARBA" id="ARBA00022622"/>
    </source>
</evidence>
<dbReference type="CDD" id="cd09601">
    <property type="entry name" value="M1_APN-Q_like"/>
    <property type="match status" value="1"/>
</dbReference>
<keyword evidence="5" id="KW-0336">GPI-anchor</keyword>
<evidence type="ECO:0000256" key="4">
    <source>
        <dbReference type="ARBA" id="ARBA00022438"/>
    </source>
</evidence>